<dbReference type="AlphaFoldDB" id="A0A6G8QG92"/>
<dbReference type="EMBL" id="CP045120">
    <property type="protein sequence ID" value="QIN85490.1"/>
    <property type="molecule type" value="Genomic_DNA"/>
</dbReference>
<dbReference type="InterPro" id="IPR049457">
    <property type="entry name" value="Emfourin"/>
</dbReference>
<dbReference type="Proteomes" id="UP000501452">
    <property type="component" value="Plasmid unnamed1"/>
</dbReference>
<sequence>MRVTIKTEGGTAHFPGLARPVRIDTEDLPPGEARELEESLRDAGLLGENPNDRRDAGAPARNVRDARRHTITVERDDVRRTTTVSDPVSSPEMSSLISLLERHRRRVLAGLR</sequence>
<proteinExistence type="predicted"/>
<geneLocation type="plasmid" evidence="2 3">
    <name>unnamed1</name>
</geneLocation>
<organism evidence="2 3">
    <name type="scientific">Rubrobacter tropicus</name>
    <dbReference type="NCBI Taxonomy" id="2653851"/>
    <lineage>
        <taxon>Bacteria</taxon>
        <taxon>Bacillati</taxon>
        <taxon>Actinomycetota</taxon>
        <taxon>Rubrobacteria</taxon>
        <taxon>Rubrobacterales</taxon>
        <taxon>Rubrobacteraceae</taxon>
        <taxon>Rubrobacter</taxon>
    </lineage>
</organism>
<evidence type="ECO:0000313" key="3">
    <source>
        <dbReference type="Proteomes" id="UP000501452"/>
    </source>
</evidence>
<evidence type="ECO:0000313" key="2">
    <source>
        <dbReference type="EMBL" id="QIN85490.1"/>
    </source>
</evidence>
<feature type="compositionally biased region" description="Low complexity" evidence="1">
    <location>
        <begin position="81"/>
        <end position="91"/>
    </location>
</feature>
<evidence type="ECO:0000256" key="1">
    <source>
        <dbReference type="SAM" id="MobiDB-lite"/>
    </source>
</evidence>
<keyword evidence="2" id="KW-0614">Plasmid</keyword>
<feature type="compositionally biased region" description="Basic and acidic residues" evidence="1">
    <location>
        <begin position="71"/>
        <end position="80"/>
    </location>
</feature>
<name>A0A6G8QG92_9ACTN</name>
<feature type="region of interest" description="Disordered" evidence="1">
    <location>
        <begin position="1"/>
        <end position="93"/>
    </location>
</feature>
<dbReference type="Pfam" id="PF20242">
    <property type="entry name" value="Emfourin"/>
    <property type="match status" value="1"/>
</dbReference>
<dbReference type="RefSeq" id="WP_166180845.1">
    <property type="nucleotide sequence ID" value="NZ_CP045120.1"/>
</dbReference>
<reference evidence="2 3" key="1">
    <citation type="submission" date="2019-10" db="EMBL/GenBank/DDBJ databases">
        <title>Rubrobacter sp nov SCSIO 52090 isolated from a deep-sea sediment in the South China Sea.</title>
        <authorList>
            <person name="Chen R.W."/>
        </authorList>
    </citation>
    <scope>NUCLEOTIDE SEQUENCE [LARGE SCALE GENOMIC DNA]</scope>
    <source>
        <strain evidence="2 3">SCSIO 52909</strain>
        <plasmid evidence="2 3">unnamed1</plasmid>
    </source>
</reference>
<accession>A0A6G8QG92</accession>
<feature type="compositionally biased region" description="Basic and acidic residues" evidence="1">
    <location>
        <begin position="32"/>
        <end position="41"/>
    </location>
</feature>
<dbReference type="KEGG" id="rub:GBA63_22590"/>
<gene>
    <name evidence="2" type="ORF">GBA63_22590</name>
</gene>
<protein>
    <submittedName>
        <fullName evidence="2">Uncharacterized protein</fullName>
    </submittedName>
</protein>
<keyword evidence="3" id="KW-1185">Reference proteome</keyword>